<name>A0A699X781_TANCI</name>
<proteinExistence type="predicted"/>
<dbReference type="EMBL" id="BKCJ011823905">
    <property type="protein sequence ID" value="GFD55972.1"/>
    <property type="molecule type" value="Genomic_DNA"/>
</dbReference>
<dbReference type="AlphaFoldDB" id="A0A699X781"/>
<organism evidence="1">
    <name type="scientific">Tanacetum cinerariifolium</name>
    <name type="common">Dalmatian daisy</name>
    <name type="synonym">Chrysanthemum cinerariifolium</name>
    <dbReference type="NCBI Taxonomy" id="118510"/>
    <lineage>
        <taxon>Eukaryota</taxon>
        <taxon>Viridiplantae</taxon>
        <taxon>Streptophyta</taxon>
        <taxon>Embryophyta</taxon>
        <taxon>Tracheophyta</taxon>
        <taxon>Spermatophyta</taxon>
        <taxon>Magnoliopsida</taxon>
        <taxon>eudicotyledons</taxon>
        <taxon>Gunneridae</taxon>
        <taxon>Pentapetalae</taxon>
        <taxon>asterids</taxon>
        <taxon>campanulids</taxon>
        <taxon>Asterales</taxon>
        <taxon>Asteraceae</taxon>
        <taxon>Asteroideae</taxon>
        <taxon>Anthemideae</taxon>
        <taxon>Anthemidinae</taxon>
        <taxon>Tanacetum</taxon>
    </lineage>
</organism>
<gene>
    <name evidence="1" type="ORF">Tci_927941</name>
</gene>
<protein>
    <submittedName>
        <fullName evidence="1">Uncharacterized protein</fullName>
    </submittedName>
</protein>
<comment type="caution">
    <text evidence="1">The sequence shown here is derived from an EMBL/GenBank/DDBJ whole genome shotgun (WGS) entry which is preliminary data.</text>
</comment>
<sequence>REVHAVAGFQTVDVLDQVAASFGADQGHWKKMAAALHSALAWF</sequence>
<feature type="non-terminal residue" evidence="1">
    <location>
        <position position="1"/>
    </location>
</feature>
<evidence type="ECO:0000313" key="1">
    <source>
        <dbReference type="EMBL" id="GFD55972.1"/>
    </source>
</evidence>
<reference evidence="1" key="1">
    <citation type="journal article" date="2019" name="Sci. Rep.">
        <title>Draft genome of Tanacetum cinerariifolium, the natural source of mosquito coil.</title>
        <authorList>
            <person name="Yamashiro T."/>
            <person name="Shiraishi A."/>
            <person name="Satake H."/>
            <person name="Nakayama K."/>
        </authorList>
    </citation>
    <scope>NUCLEOTIDE SEQUENCE</scope>
</reference>
<accession>A0A699X781</accession>